<evidence type="ECO:0000313" key="3">
    <source>
        <dbReference type="Proteomes" id="UP000753724"/>
    </source>
</evidence>
<keyword evidence="1" id="KW-1133">Transmembrane helix</keyword>
<keyword evidence="3" id="KW-1185">Reference proteome</keyword>
<evidence type="ECO:0000256" key="1">
    <source>
        <dbReference type="SAM" id="Phobius"/>
    </source>
</evidence>
<name>A0ABW9XDQ6_9SPHN</name>
<dbReference type="Proteomes" id="UP000753724">
    <property type="component" value="Unassembled WGS sequence"/>
</dbReference>
<feature type="transmembrane region" description="Helical" evidence="1">
    <location>
        <begin position="58"/>
        <end position="79"/>
    </location>
</feature>
<keyword evidence="1" id="KW-0812">Transmembrane</keyword>
<accession>A0ABW9XDQ6</accession>
<evidence type="ECO:0000313" key="2">
    <source>
        <dbReference type="EMBL" id="NBC36674.1"/>
    </source>
</evidence>
<gene>
    <name evidence="2" type="ORF">GTZ99_08895</name>
</gene>
<dbReference type="EMBL" id="JAAAPO010000003">
    <property type="protein sequence ID" value="NBC36674.1"/>
    <property type="molecule type" value="Genomic_DNA"/>
</dbReference>
<keyword evidence="1" id="KW-0472">Membrane</keyword>
<comment type="caution">
    <text evidence="2">The sequence shown here is derived from an EMBL/GenBank/DDBJ whole genome shotgun (WGS) entry which is preliminary data.</text>
</comment>
<reference evidence="3" key="1">
    <citation type="submission" date="2020-01" db="EMBL/GenBank/DDBJ databases">
        <title>Sphingomonas sp. strain CSW-10.</title>
        <authorList>
            <person name="Chen W.-M."/>
        </authorList>
    </citation>
    <scope>NUCLEOTIDE SEQUENCE [LARGE SCALE GENOMIC DNA]</scope>
    <source>
        <strain evidence="3">FSY-8</strain>
    </source>
</reference>
<sequence length="108" mass="12349">MPAACEQGLRKEARRHYGQAVIESGQWCFACSRHMAATPTMFDHCVHNQQCQAKMMEWVPVFLLTIKCIVLGTGMFFSIKWHYDQDQKKKKEAEAAKLRADQAADVTD</sequence>
<organism evidence="2 3">
    <name type="scientific">Novosphingobium ovatum</name>
    <dbReference type="NCBI Taxonomy" id="1908523"/>
    <lineage>
        <taxon>Bacteria</taxon>
        <taxon>Pseudomonadati</taxon>
        <taxon>Pseudomonadota</taxon>
        <taxon>Alphaproteobacteria</taxon>
        <taxon>Sphingomonadales</taxon>
        <taxon>Sphingomonadaceae</taxon>
        <taxon>Novosphingobium</taxon>
    </lineage>
</organism>
<proteinExistence type="predicted"/>
<protein>
    <submittedName>
        <fullName evidence="2">Uncharacterized protein</fullName>
    </submittedName>
</protein>
<dbReference type="RefSeq" id="WP_161717991.1">
    <property type="nucleotide sequence ID" value="NZ_JAAAPO010000003.1"/>
</dbReference>